<evidence type="ECO:0000313" key="2">
    <source>
        <dbReference type="Proteomes" id="UP000557392"/>
    </source>
</evidence>
<dbReference type="Proteomes" id="UP000557392">
    <property type="component" value="Unassembled WGS sequence"/>
</dbReference>
<accession>A0A7W6JRC1</accession>
<protein>
    <submittedName>
        <fullName evidence="1">Uncharacterized protein</fullName>
    </submittedName>
</protein>
<dbReference type="RefSeq" id="WP_183996346.1">
    <property type="nucleotide sequence ID" value="NZ_JACIEH010000001.1"/>
</dbReference>
<evidence type="ECO:0000313" key="1">
    <source>
        <dbReference type="EMBL" id="MBB4098142.1"/>
    </source>
</evidence>
<keyword evidence="2" id="KW-1185">Reference proteome</keyword>
<reference evidence="1 2" key="1">
    <citation type="submission" date="2020-08" db="EMBL/GenBank/DDBJ databases">
        <title>Genomic Encyclopedia of Type Strains, Phase IV (KMG-IV): sequencing the most valuable type-strain genomes for metagenomic binning, comparative biology and taxonomic classification.</title>
        <authorList>
            <person name="Goeker M."/>
        </authorList>
    </citation>
    <scope>NUCLEOTIDE SEQUENCE [LARGE SCALE GENOMIC DNA]</scope>
    <source>
        <strain evidence="1 2">DSM 101806</strain>
    </source>
</reference>
<dbReference type="EMBL" id="JACIEH010000001">
    <property type="protein sequence ID" value="MBB4098142.1"/>
    <property type="molecule type" value="Genomic_DNA"/>
</dbReference>
<organism evidence="1 2">
    <name type="scientific">Sphingomonas kyeonggiensis</name>
    <dbReference type="NCBI Taxonomy" id="1268553"/>
    <lineage>
        <taxon>Bacteria</taxon>
        <taxon>Pseudomonadati</taxon>
        <taxon>Pseudomonadota</taxon>
        <taxon>Alphaproteobacteria</taxon>
        <taxon>Sphingomonadales</taxon>
        <taxon>Sphingomonadaceae</taxon>
        <taxon>Sphingomonas</taxon>
    </lineage>
</organism>
<name>A0A7W6JRC1_9SPHN</name>
<comment type="caution">
    <text evidence="1">The sequence shown here is derived from an EMBL/GenBank/DDBJ whole genome shotgun (WGS) entry which is preliminary data.</text>
</comment>
<dbReference type="AlphaFoldDB" id="A0A7W6JRC1"/>
<gene>
    <name evidence="1" type="ORF">GGR46_001675</name>
</gene>
<sequence length="94" mass="10655">MVFDLRGALLKKAEVESARLDDFEFRLRARTMRLLAPLLGIEVEALVGRIAVEPDEAILASLPDTARAWYEEARTEARRQLIEERGDPTPHKLA</sequence>
<proteinExistence type="predicted"/>